<evidence type="ECO:0000256" key="1">
    <source>
        <dbReference type="SAM" id="MobiDB-lite"/>
    </source>
</evidence>
<accession>A0A1R3J9U1</accession>
<keyword evidence="4" id="KW-1185">Reference proteome</keyword>
<dbReference type="PANTHER" id="PTHR48258:SF15">
    <property type="entry name" value="OS02G0543900 PROTEIN"/>
    <property type="match status" value="1"/>
</dbReference>
<evidence type="ECO:0000313" key="3">
    <source>
        <dbReference type="EMBL" id="OMO91602.1"/>
    </source>
</evidence>
<comment type="caution">
    <text evidence="3">The sequence shown here is derived from an EMBL/GenBank/DDBJ whole genome shotgun (WGS) entry which is preliminary data.</text>
</comment>
<dbReference type="OrthoDB" id="994664at2759"/>
<dbReference type="InterPro" id="IPR025452">
    <property type="entry name" value="DUF4218"/>
</dbReference>
<proteinExistence type="predicted"/>
<dbReference type="EMBL" id="AWWV01008299">
    <property type="protein sequence ID" value="OMO91602.1"/>
    <property type="molecule type" value="Genomic_DNA"/>
</dbReference>
<gene>
    <name evidence="3" type="ORF">CCACVL1_07067</name>
</gene>
<feature type="region of interest" description="Disordered" evidence="1">
    <location>
        <begin position="366"/>
        <end position="432"/>
    </location>
</feature>
<dbReference type="AlphaFoldDB" id="A0A1R3J9U1"/>
<organism evidence="3 4">
    <name type="scientific">Corchorus capsularis</name>
    <name type="common">Jute</name>
    <dbReference type="NCBI Taxonomy" id="210143"/>
    <lineage>
        <taxon>Eukaryota</taxon>
        <taxon>Viridiplantae</taxon>
        <taxon>Streptophyta</taxon>
        <taxon>Embryophyta</taxon>
        <taxon>Tracheophyta</taxon>
        <taxon>Spermatophyta</taxon>
        <taxon>Magnoliopsida</taxon>
        <taxon>eudicotyledons</taxon>
        <taxon>Gunneridae</taxon>
        <taxon>Pentapetalae</taxon>
        <taxon>rosids</taxon>
        <taxon>malvids</taxon>
        <taxon>Malvales</taxon>
        <taxon>Malvaceae</taxon>
        <taxon>Grewioideae</taxon>
        <taxon>Apeibeae</taxon>
        <taxon>Corchorus</taxon>
    </lineage>
</organism>
<sequence>MGIRPELHATAIGDGRYVFPPACYTLSKDEKRVFCQFLNDLKVPDGYSSNFSRCVSLTECKVSGMKCHDCHVLLHRYLPLAIQRLEKSNSVTLCKLEKIFPVRPSFFDIMVHLTIHLASEAKVAGPVQFRWMYFVECYLRRLKSYVRNKARPEGSIAEAYIVQECMHFCSRYLHGTETRLNHAGRNDGRNGVHSHSGLQVFSQVGEPLLGDKYEELSLTEWVEARMYVLQNCDEITEFVDMHKEKLTREDPRNVEGRHRDEFYEWFKTYVNKLHNEESEMVNDELRDLANGPDSRVHRYRSFLINGWRFNTKDRDLQLKTQNSGIFVRASQARQVYYVEDTKEPNWQVVVKTKPRDLYDLLDDDEPCQENEDFGFTPHESTAEDDNDVTISLDRSDFEPATVKGNSSNIDVMGLEEDETDCDEDSFVNDDDD</sequence>
<feature type="domain" description="DUF4218" evidence="2">
    <location>
        <begin position="82"/>
        <end position="186"/>
    </location>
</feature>
<dbReference type="Pfam" id="PF13960">
    <property type="entry name" value="DUF4218"/>
    <property type="match status" value="1"/>
</dbReference>
<dbReference type="Gramene" id="OMO91602">
    <property type="protein sequence ID" value="OMO91602"/>
    <property type="gene ID" value="CCACVL1_07067"/>
</dbReference>
<evidence type="ECO:0000259" key="2">
    <source>
        <dbReference type="Pfam" id="PF13960"/>
    </source>
</evidence>
<feature type="compositionally biased region" description="Acidic residues" evidence="1">
    <location>
        <begin position="413"/>
        <end position="432"/>
    </location>
</feature>
<protein>
    <recommendedName>
        <fullName evidence="2">DUF4218 domain-containing protein</fullName>
    </recommendedName>
</protein>
<name>A0A1R3J9U1_COCAP</name>
<dbReference type="OMA" id="GDIMENE"/>
<reference evidence="3 4" key="1">
    <citation type="submission" date="2013-09" db="EMBL/GenBank/DDBJ databases">
        <title>Corchorus capsularis genome sequencing.</title>
        <authorList>
            <person name="Alam M."/>
            <person name="Haque M.S."/>
            <person name="Islam M.S."/>
            <person name="Emdad E.M."/>
            <person name="Islam M.M."/>
            <person name="Ahmed B."/>
            <person name="Halim A."/>
            <person name="Hossen Q.M.M."/>
            <person name="Hossain M.Z."/>
            <person name="Ahmed R."/>
            <person name="Khan M.M."/>
            <person name="Islam R."/>
            <person name="Rashid M.M."/>
            <person name="Khan S.A."/>
            <person name="Rahman M.S."/>
            <person name="Alam M."/>
        </authorList>
    </citation>
    <scope>NUCLEOTIDE SEQUENCE [LARGE SCALE GENOMIC DNA]</scope>
    <source>
        <strain evidence="4">cv. CVL-1</strain>
        <tissue evidence="3">Whole seedling</tissue>
    </source>
</reference>
<evidence type="ECO:0000313" key="4">
    <source>
        <dbReference type="Proteomes" id="UP000188268"/>
    </source>
</evidence>
<dbReference type="PANTHER" id="PTHR48258">
    <property type="entry name" value="DUF4218 DOMAIN-CONTAINING PROTEIN-RELATED"/>
    <property type="match status" value="1"/>
</dbReference>
<dbReference type="Proteomes" id="UP000188268">
    <property type="component" value="Unassembled WGS sequence"/>
</dbReference>